<keyword evidence="13" id="KW-1185">Reference proteome</keyword>
<keyword evidence="11" id="KW-0472">Membrane</keyword>
<dbReference type="Gramene" id="OB01G11770.1">
    <property type="protein sequence ID" value="OB01G11770.1"/>
    <property type="gene ID" value="OB01G11770"/>
</dbReference>
<dbReference type="Gene3D" id="1.10.575.10">
    <property type="entry name" value="P1 Nuclease"/>
    <property type="match status" value="1"/>
</dbReference>
<dbReference type="GO" id="GO:0000014">
    <property type="term" value="F:single-stranded DNA endodeoxyribonuclease activity"/>
    <property type="evidence" value="ECO:0007669"/>
    <property type="project" value="UniProtKB-ARBA"/>
</dbReference>
<dbReference type="PANTHER" id="PTHR33146">
    <property type="entry name" value="ENDONUCLEASE 4"/>
    <property type="match status" value="1"/>
</dbReference>
<keyword evidence="10" id="KW-0325">Glycoprotein</keyword>
<dbReference type="GO" id="GO:0003676">
    <property type="term" value="F:nucleic acid binding"/>
    <property type="evidence" value="ECO:0007669"/>
    <property type="project" value="InterPro"/>
</dbReference>
<evidence type="ECO:0000256" key="5">
    <source>
        <dbReference type="ARBA" id="ARBA00022723"/>
    </source>
</evidence>
<dbReference type="STRING" id="4533.J3KW21"/>
<dbReference type="OMA" id="PLHYINP"/>
<dbReference type="GO" id="GO:0006308">
    <property type="term" value="P:DNA catabolic process"/>
    <property type="evidence" value="ECO:0007669"/>
    <property type="project" value="InterPro"/>
</dbReference>
<keyword evidence="5" id="KW-0479">Metal-binding</keyword>
<reference evidence="12" key="2">
    <citation type="submission" date="2013-04" db="UniProtKB">
        <authorList>
            <consortium name="EnsemblPlants"/>
        </authorList>
    </citation>
    <scope>IDENTIFICATION</scope>
</reference>
<dbReference type="Proteomes" id="UP000006038">
    <property type="component" value="Chromosome 1"/>
</dbReference>
<name>J3KW21_ORYBR</name>
<protein>
    <recommendedName>
        <fullName evidence="3">Aspergillus nuclease S1</fullName>
        <ecNumber evidence="3">3.1.30.1</ecNumber>
    </recommendedName>
</protein>
<evidence type="ECO:0000256" key="4">
    <source>
        <dbReference type="ARBA" id="ARBA00022722"/>
    </source>
</evidence>
<dbReference type="GO" id="GO:0046872">
    <property type="term" value="F:metal ion binding"/>
    <property type="evidence" value="ECO:0007669"/>
    <property type="project" value="UniProtKB-KW"/>
</dbReference>
<keyword evidence="8" id="KW-0378">Hydrolase</keyword>
<keyword evidence="7" id="KW-0255">Endonuclease</keyword>
<dbReference type="CDD" id="cd11010">
    <property type="entry name" value="S1-P1_nuclease"/>
    <property type="match status" value="1"/>
</dbReference>
<evidence type="ECO:0000313" key="12">
    <source>
        <dbReference type="EnsemblPlants" id="OB01G11770.1"/>
    </source>
</evidence>
<keyword evidence="9" id="KW-1015">Disulfide bond</keyword>
<reference evidence="12" key="1">
    <citation type="journal article" date="2013" name="Nat. Commun.">
        <title>Whole-genome sequencing of Oryza brachyantha reveals mechanisms underlying Oryza genome evolution.</title>
        <authorList>
            <person name="Chen J."/>
            <person name="Huang Q."/>
            <person name="Gao D."/>
            <person name="Wang J."/>
            <person name="Lang Y."/>
            <person name="Liu T."/>
            <person name="Li B."/>
            <person name="Bai Z."/>
            <person name="Luis Goicoechea J."/>
            <person name="Liang C."/>
            <person name="Chen C."/>
            <person name="Zhang W."/>
            <person name="Sun S."/>
            <person name="Liao Y."/>
            <person name="Zhang X."/>
            <person name="Yang L."/>
            <person name="Song C."/>
            <person name="Wang M."/>
            <person name="Shi J."/>
            <person name="Liu G."/>
            <person name="Liu J."/>
            <person name="Zhou H."/>
            <person name="Zhou W."/>
            <person name="Yu Q."/>
            <person name="An N."/>
            <person name="Chen Y."/>
            <person name="Cai Q."/>
            <person name="Wang B."/>
            <person name="Liu B."/>
            <person name="Min J."/>
            <person name="Huang Y."/>
            <person name="Wu H."/>
            <person name="Li Z."/>
            <person name="Zhang Y."/>
            <person name="Yin Y."/>
            <person name="Song W."/>
            <person name="Jiang J."/>
            <person name="Jackson S.A."/>
            <person name="Wing R.A."/>
            <person name="Wang J."/>
            <person name="Chen M."/>
        </authorList>
    </citation>
    <scope>NUCLEOTIDE SEQUENCE [LARGE SCALE GENOMIC DNA]</scope>
    <source>
        <strain evidence="12">cv. IRGC 101232</strain>
    </source>
</reference>
<dbReference type="HOGENOM" id="CLU_044365_3_0_1"/>
<dbReference type="Pfam" id="PF02265">
    <property type="entry name" value="S1-P1_nuclease"/>
    <property type="match status" value="1"/>
</dbReference>
<organism evidence="12">
    <name type="scientific">Oryza brachyantha</name>
    <name type="common">malo sina</name>
    <dbReference type="NCBI Taxonomy" id="4533"/>
    <lineage>
        <taxon>Eukaryota</taxon>
        <taxon>Viridiplantae</taxon>
        <taxon>Streptophyta</taxon>
        <taxon>Embryophyta</taxon>
        <taxon>Tracheophyta</taxon>
        <taxon>Spermatophyta</taxon>
        <taxon>Magnoliopsida</taxon>
        <taxon>Liliopsida</taxon>
        <taxon>Poales</taxon>
        <taxon>Poaceae</taxon>
        <taxon>BOP clade</taxon>
        <taxon>Oryzoideae</taxon>
        <taxon>Oryzeae</taxon>
        <taxon>Oryzinae</taxon>
        <taxon>Oryza</taxon>
    </lineage>
</organism>
<dbReference type="EnsemblPlants" id="OB01G11770.1">
    <property type="protein sequence ID" value="OB01G11770.1"/>
    <property type="gene ID" value="OB01G11770"/>
</dbReference>
<proteinExistence type="inferred from homology"/>
<dbReference type="InterPro" id="IPR008947">
    <property type="entry name" value="PLipase_C/P1_nuclease_dom_sf"/>
</dbReference>
<gene>
    <name evidence="12" type="primary">LOC102703537</name>
</gene>
<dbReference type="GO" id="GO:0004521">
    <property type="term" value="F:RNA endonuclease activity"/>
    <property type="evidence" value="ECO:0007669"/>
    <property type="project" value="UniProtKB-ARBA"/>
</dbReference>
<dbReference type="AlphaFoldDB" id="J3KW21"/>
<comment type="similarity">
    <text evidence="2">Belongs to the nuclease type I family.</text>
</comment>
<comment type="catalytic activity">
    <reaction evidence="1">
        <text>Endonucleolytic cleavage to 5'-phosphomononucleotide and 5'-phosphooligonucleotide end-products.</text>
        <dbReference type="EC" id="3.1.30.1"/>
    </reaction>
</comment>
<evidence type="ECO:0000256" key="2">
    <source>
        <dbReference type="ARBA" id="ARBA00009547"/>
    </source>
</evidence>
<sequence>MEAELTTTTQAEMPLAAAPPLRLRRPPLVAVVVVVVVFFFLAAAPRRADAWGKQGHIIVCKITEKYLSEKAAAAVQELLPESAGGELSAVCPWADTVRFRYRWSRPLHYANTPQLCNFKFSRDCHNSRHQQGMCVVGAINNYTDQLYSYGDSKSSYNLTESLMFLAHFVGDVHQPLHVGFEEDEGGNTIHVHWYRRKENLHHVWDNSIIETTMKDFYNRSLDTMVEALKMNLTDGWSDDISHWENCANKKATCANDYAIESIHLSCNYAYKDVEQNITLGGQYSIYHNPVMNIITISHFGLRMITIGNSASWNTDDYFFSRYPIVEQRLAQAGIRLALILNQIFGEDKANANVIPLQSQ</sequence>
<keyword evidence="11" id="KW-1133">Transmembrane helix</keyword>
<keyword evidence="4" id="KW-0540">Nuclease</keyword>
<dbReference type="EC" id="3.1.30.1" evidence="3"/>
<evidence type="ECO:0000256" key="11">
    <source>
        <dbReference type="SAM" id="Phobius"/>
    </source>
</evidence>
<evidence type="ECO:0000256" key="3">
    <source>
        <dbReference type="ARBA" id="ARBA00012562"/>
    </source>
</evidence>
<dbReference type="FunFam" id="1.10.575.10:FF:000002">
    <property type="entry name" value="Endonuclease 2"/>
    <property type="match status" value="1"/>
</dbReference>
<feature type="transmembrane region" description="Helical" evidence="11">
    <location>
        <begin position="27"/>
        <end position="44"/>
    </location>
</feature>
<dbReference type="InterPro" id="IPR003154">
    <property type="entry name" value="S1/P1nuclease"/>
</dbReference>
<keyword evidence="6" id="KW-0732">Signal</keyword>
<dbReference type="SUPFAM" id="SSF48537">
    <property type="entry name" value="Phospholipase C/P1 nuclease"/>
    <property type="match status" value="2"/>
</dbReference>
<evidence type="ECO:0000256" key="8">
    <source>
        <dbReference type="ARBA" id="ARBA00022801"/>
    </source>
</evidence>
<dbReference type="PANTHER" id="PTHR33146:SF21">
    <property type="entry name" value="ASPERGILLUS NUCLEASE S1"/>
    <property type="match status" value="1"/>
</dbReference>
<evidence type="ECO:0000256" key="10">
    <source>
        <dbReference type="ARBA" id="ARBA00023180"/>
    </source>
</evidence>
<keyword evidence="11" id="KW-0812">Transmembrane</keyword>
<evidence type="ECO:0000256" key="1">
    <source>
        <dbReference type="ARBA" id="ARBA00000245"/>
    </source>
</evidence>
<dbReference type="eggNOG" id="ENOG502QRXU">
    <property type="taxonomic scope" value="Eukaryota"/>
</dbReference>
<evidence type="ECO:0000313" key="13">
    <source>
        <dbReference type="Proteomes" id="UP000006038"/>
    </source>
</evidence>
<accession>J3KW21</accession>
<evidence type="ECO:0000256" key="9">
    <source>
        <dbReference type="ARBA" id="ARBA00023157"/>
    </source>
</evidence>
<evidence type="ECO:0000256" key="6">
    <source>
        <dbReference type="ARBA" id="ARBA00022729"/>
    </source>
</evidence>
<evidence type="ECO:0000256" key="7">
    <source>
        <dbReference type="ARBA" id="ARBA00022759"/>
    </source>
</evidence>